<comment type="caution">
    <text evidence="1">The sequence shown here is derived from an EMBL/GenBank/DDBJ whole genome shotgun (WGS) entry which is preliminary data.</text>
</comment>
<dbReference type="AlphaFoldDB" id="A0A7J2U4Z8"/>
<evidence type="ECO:0000313" key="1">
    <source>
        <dbReference type="EMBL" id="HEM67649.1"/>
    </source>
</evidence>
<name>A0A7J2U4Z8_9CREN</name>
<sequence>MSSIQTPKPKYIITHFDGHGVATATSRARSLGIDASKVYSKYPVTGPEQLPNYIDTYFPMLVQHDVEIIDIPVNLRDPRNYINAINRLASNTSVSIFDHHKTDYQFATQVMARMVIFGSGVEMAEALSNDANRMLAYVGVVADRDSTILSRISREEVERELLPLANRLDVLVRQDAETTLRNLVNSPNPIDYLRGVAVEYPPESLTRYVAVVRRGLNTVLIDLTQLPTQQISGWSWKVMEQIAMIYHNADYVVAISQALDRQTNTMVPVVQVIKYWLSQRPSPRPQLVPVLGRTTVGHDDAFSIRAMDINDARQLAERIFNELELLTPRTVHLVNESRVAEAIRADFNTIIQRLTQILELQTRMYQEYLELKRRQVQLLEQAAQQQPQQQQQRVRYD</sequence>
<proteinExistence type="predicted"/>
<organism evidence="1">
    <name type="scientific">Ignisphaera aggregans</name>
    <dbReference type="NCBI Taxonomy" id="334771"/>
    <lineage>
        <taxon>Archaea</taxon>
        <taxon>Thermoproteota</taxon>
        <taxon>Thermoprotei</taxon>
        <taxon>Desulfurococcales</taxon>
        <taxon>Desulfurococcaceae</taxon>
        <taxon>Ignisphaera</taxon>
    </lineage>
</organism>
<dbReference type="EMBL" id="DSEU01000060">
    <property type="protein sequence ID" value="HEM67649.1"/>
    <property type="molecule type" value="Genomic_DNA"/>
</dbReference>
<reference evidence="1" key="1">
    <citation type="journal article" date="2020" name="mSystems">
        <title>Genome- and Community-Level Interaction Insights into Carbon Utilization and Element Cycling Functions of Hydrothermarchaeota in Hydrothermal Sediment.</title>
        <authorList>
            <person name="Zhou Z."/>
            <person name="Liu Y."/>
            <person name="Xu W."/>
            <person name="Pan J."/>
            <person name="Luo Z.H."/>
            <person name="Li M."/>
        </authorList>
    </citation>
    <scope>NUCLEOTIDE SEQUENCE [LARGE SCALE GENOMIC DNA]</scope>
    <source>
        <strain evidence="1">SpSt-125</strain>
    </source>
</reference>
<gene>
    <name evidence="1" type="ORF">ENO26_08855</name>
</gene>
<accession>A0A7J2U4Z8</accession>
<protein>
    <submittedName>
        <fullName evidence="1">Uncharacterized protein</fullName>
    </submittedName>
</protein>